<evidence type="ECO:0000313" key="2">
    <source>
        <dbReference type="Proteomes" id="UP001168694"/>
    </source>
</evidence>
<accession>A0ABT8E2D4</accession>
<name>A0ABT8E2D4_9BACL</name>
<dbReference type="EMBL" id="JAUHLN010000001">
    <property type="protein sequence ID" value="MDN4072061.1"/>
    <property type="molecule type" value="Genomic_DNA"/>
</dbReference>
<sequence length="84" mass="9699">MQLILAKETGKFKRGNERKTKKRSNRPGWIVFLCDLDRKDRDLGLQGPLMLPLLAVRHELLAAYDDLLAKMLFSLAVAVWPPYF</sequence>
<organism evidence="1 2">
    <name type="scientific">Fictibacillus terranigra</name>
    <dbReference type="NCBI Taxonomy" id="3058424"/>
    <lineage>
        <taxon>Bacteria</taxon>
        <taxon>Bacillati</taxon>
        <taxon>Bacillota</taxon>
        <taxon>Bacilli</taxon>
        <taxon>Bacillales</taxon>
        <taxon>Fictibacillaceae</taxon>
        <taxon>Fictibacillus</taxon>
    </lineage>
</organism>
<gene>
    <name evidence="1" type="ORF">QYF49_03315</name>
</gene>
<dbReference type="Proteomes" id="UP001168694">
    <property type="component" value="Unassembled WGS sequence"/>
</dbReference>
<reference evidence="1" key="1">
    <citation type="submission" date="2023-06" db="EMBL/GenBank/DDBJ databases">
        <title>Draft Genome Sequences of Representative Paenibacillus Polymyxa, Bacillus cereus, Fictibacillus sp., and Brevibacillus agri Strains Isolated from Amazonian Dark Earth.</title>
        <authorList>
            <person name="Pellegrinetti T.A."/>
            <person name="Cunha I.C.M."/>
            <person name="Chaves M.G."/>
            <person name="Freitas A.S."/>
            <person name="Silva A.V.R."/>
            <person name="Tsai S.M."/>
            <person name="Mendes L.W."/>
        </authorList>
    </citation>
    <scope>NUCLEOTIDE SEQUENCE</scope>
    <source>
        <strain evidence="1">CENA-BCM004</strain>
    </source>
</reference>
<keyword evidence="2" id="KW-1185">Reference proteome</keyword>
<proteinExistence type="predicted"/>
<protein>
    <submittedName>
        <fullName evidence="1">Uncharacterized protein</fullName>
    </submittedName>
</protein>
<comment type="caution">
    <text evidence="1">The sequence shown here is derived from an EMBL/GenBank/DDBJ whole genome shotgun (WGS) entry which is preliminary data.</text>
</comment>
<dbReference type="RefSeq" id="WP_290398200.1">
    <property type="nucleotide sequence ID" value="NZ_JAUHLN010000001.1"/>
</dbReference>
<evidence type="ECO:0000313" key="1">
    <source>
        <dbReference type="EMBL" id="MDN4072061.1"/>
    </source>
</evidence>